<dbReference type="Pfam" id="PF25758">
    <property type="entry name" value="TPR_IPO11"/>
    <property type="match status" value="1"/>
</dbReference>
<comment type="caution">
    <text evidence="6">The sequence shown here is derived from an EMBL/GenBank/DDBJ whole genome shotgun (WGS) entry which is preliminary data.</text>
</comment>
<dbReference type="InterPro" id="IPR058669">
    <property type="entry name" value="TPR_IPO7/11-like"/>
</dbReference>
<dbReference type="PANTHER" id="PTHR10997:SF7">
    <property type="entry name" value="IMPORTIN-11"/>
    <property type="match status" value="1"/>
</dbReference>
<evidence type="ECO:0000256" key="2">
    <source>
        <dbReference type="ARBA" id="ARBA00007991"/>
    </source>
</evidence>
<reference evidence="6 7" key="1">
    <citation type="submission" date="2019-07" db="EMBL/GenBank/DDBJ databases">
        <title>Rhodotorula toruloides NBRC10032 genome sequencing.</title>
        <authorList>
            <person name="Shida Y."/>
            <person name="Takaku H."/>
            <person name="Ogasawara W."/>
            <person name="Mori K."/>
        </authorList>
    </citation>
    <scope>NUCLEOTIDE SEQUENCE [LARGE SCALE GENOMIC DNA]</scope>
    <source>
        <strain evidence="6 7">NBRC10032</strain>
    </source>
</reference>
<dbReference type="GO" id="GO:0031267">
    <property type="term" value="F:small GTPase binding"/>
    <property type="evidence" value="ECO:0007669"/>
    <property type="project" value="InterPro"/>
</dbReference>
<dbReference type="InterPro" id="IPR016024">
    <property type="entry name" value="ARM-type_fold"/>
</dbReference>
<keyword evidence="3" id="KW-0813">Transport</keyword>
<dbReference type="SMART" id="SM00913">
    <property type="entry name" value="IBN_N"/>
    <property type="match status" value="1"/>
</dbReference>
<dbReference type="EMBL" id="BJWK01000001">
    <property type="protein sequence ID" value="GEM06194.1"/>
    <property type="molecule type" value="Genomic_DNA"/>
</dbReference>
<evidence type="ECO:0000313" key="6">
    <source>
        <dbReference type="EMBL" id="GEM06194.1"/>
    </source>
</evidence>
<comment type="similarity">
    <text evidence="2">Belongs to the importin beta family.</text>
</comment>
<dbReference type="PROSITE" id="PS50166">
    <property type="entry name" value="IMPORTIN_B_NT"/>
    <property type="match status" value="1"/>
</dbReference>
<evidence type="ECO:0000256" key="3">
    <source>
        <dbReference type="ARBA" id="ARBA00022448"/>
    </source>
</evidence>
<gene>
    <name evidence="6" type="ORF">Rt10032_c01g0211</name>
</gene>
<dbReference type="Proteomes" id="UP000321518">
    <property type="component" value="Unassembled WGS sequence"/>
</dbReference>
<dbReference type="InterPro" id="IPR001494">
    <property type="entry name" value="Importin-beta_N"/>
</dbReference>
<dbReference type="InterPro" id="IPR011989">
    <property type="entry name" value="ARM-like"/>
</dbReference>
<evidence type="ECO:0000256" key="1">
    <source>
        <dbReference type="ARBA" id="ARBA00004123"/>
    </source>
</evidence>
<comment type="subcellular location">
    <subcellularLocation>
        <location evidence="1">Nucleus</location>
    </subcellularLocation>
</comment>
<evidence type="ECO:0000259" key="5">
    <source>
        <dbReference type="PROSITE" id="PS50166"/>
    </source>
</evidence>
<dbReference type="SUPFAM" id="SSF48371">
    <property type="entry name" value="ARM repeat"/>
    <property type="match status" value="1"/>
</dbReference>
<dbReference type="GO" id="GO:0005829">
    <property type="term" value="C:cytosol"/>
    <property type="evidence" value="ECO:0007669"/>
    <property type="project" value="TreeGrafter"/>
</dbReference>
<protein>
    <submittedName>
        <fullName evidence="6">Importin 11</fullName>
    </submittedName>
</protein>
<dbReference type="AlphaFoldDB" id="A0A511K9Q6"/>
<evidence type="ECO:0000256" key="4">
    <source>
        <dbReference type="ARBA" id="ARBA00023242"/>
    </source>
</evidence>
<proteinExistence type="inferred from homology"/>
<dbReference type="Pfam" id="PF03810">
    <property type="entry name" value="IBN_N"/>
    <property type="match status" value="1"/>
</dbReference>
<dbReference type="GO" id="GO:0006606">
    <property type="term" value="P:protein import into nucleus"/>
    <property type="evidence" value="ECO:0007669"/>
    <property type="project" value="TreeGrafter"/>
</dbReference>
<evidence type="ECO:0000313" key="7">
    <source>
        <dbReference type="Proteomes" id="UP000321518"/>
    </source>
</evidence>
<dbReference type="Gene3D" id="1.25.10.10">
    <property type="entry name" value="Leucine-rich Repeat Variant"/>
    <property type="match status" value="1"/>
</dbReference>
<dbReference type="GO" id="GO:0005635">
    <property type="term" value="C:nuclear envelope"/>
    <property type="evidence" value="ECO:0007669"/>
    <property type="project" value="TreeGrafter"/>
</dbReference>
<feature type="domain" description="Importin N-terminal" evidence="5">
    <location>
        <begin position="29"/>
        <end position="102"/>
    </location>
</feature>
<accession>A0A511K9Q6</accession>
<sequence length="1008" mass="112841">MANPPQSSDEVFQALAHALSPDPTHRQRSLDLLQRWATMPGYYPFLVGVFTQREGLPREIRLQAAVQFKNGLDKYWRKGAPNAIAAEEKDSMRPRLLEMVDERDHILAVAIASSIAKVAGYDYEQDWRVLKVLPHALLSSLQTGLAHPDPTTGRLVLARTLLFLHAVIKALSAKRMPRGRANMMRLADMLFSPLRQLHEQVLQQAVQRLQAEGLAVNSNVAGVPEEIESAMLAFKSLQYLLLYGCTDSHMAAEARDFFTSSLSTFSSLLTLRLTLLQSSPTTSTSSRLSILTRHVIKFGKMYLALLKDFPGRFADMAASDRILELYYQIVLGAVTDVRNNVSDDVMALYPIRLVVQALIIVKSLLGDWDGRAPFDPPEGFVEQFTDLLVKKLLPLRQDDLQKWQEDPEEWMNEEEMERWEFDLRPCAENVLKALASVQREKVGQILVRLLQSVTNPQTMDELLLKEAVYTAVGRSPSELEPYIPFEDWLRNTLAADYRIIRRRVAWLLGQWVGEDIASSSRPQIYNLLVHLLGRNDSTDTAIRLTAARSLAKCDTWDFDRTVFVPLLPKAIEEIVQLLSEVSLTDSKMRLNETLGVVIDRVGPEIAPYAQQLAVILTQLWQTAEENHFQATILVTFTKLAEALCAGSQMLQAQACPIIRCSVDPTQPAHVYLNEDGLELWQILLRRSFSLSAEMLGLLPILVTLLGTGMDILPRCLLILESYLLLDAAAVLSLCANEVFTSVQDLLDGLKLDAVKVILHALNTVFQLAPPAVWAAPLEVSGCFAAFVKAISANDHSALIVSKYLCSISRIILASPETFYTLVAATASRLNATPEQILELVVTHFIERVRTPIQICCSTRVDPTFSQLDNLSQGAQRKLIALALAHLVATVNPVILGRMADLVSLWSSVLAQTEESESGDAALYHYEDYQSDVEQDWTETLETRRRQDMQKRDPIRASNLKMVIRQRLGEAQALNGGEEAFRQQWLDPSKVDPLLVEDLVNRLEGRLAG</sequence>
<name>A0A511K9Q6_RHOTO</name>
<keyword evidence="4" id="KW-0539">Nucleus</keyword>
<organism evidence="6 7">
    <name type="scientific">Rhodotorula toruloides</name>
    <name type="common">Yeast</name>
    <name type="synonym">Rhodosporidium toruloides</name>
    <dbReference type="NCBI Taxonomy" id="5286"/>
    <lineage>
        <taxon>Eukaryota</taxon>
        <taxon>Fungi</taxon>
        <taxon>Dikarya</taxon>
        <taxon>Basidiomycota</taxon>
        <taxon>Pucciniomycotina</taxon>
        <taxon>Microbotryomycetes</taxon>
        <taxon>Sporidiobolales</taxon>
        <taxon>Sporidiobolaceae</taxon>
        <taxon>Rhodotorula</taxon>
    </lineage>
</organism>
<dbReference type="PANTHER" id="PTHR10997">
    <property type="entry name" value="IMPORTIN-7, 8, 11"/>
    <property type="match status" value="1"/>
</dbReference>
<dbReference type="OrthoDB" id="361693at2759"/>